<name>A0A6A6PA10_9PEZI</name>
<evidence type="ECO:0000313" key="3">
    <source>
        <dbReference type="Proteomes" id="UP000799766"/>
    </source>
</evidence>
<keyword evidence="3" id="KW-1185">Reference proteome</keyword>
<accession>A0A6A6PA10</accession>
<sequence>MPHKPTDYSPPTRPNQPIPSPKQAPFAKPVPLSHLSQLSKPSRTAPNPVAPSYTSLGSLLPNNHQAPLANYLKPISSPPHPLPKPQTDSTKPQ</sequence>
<protein>
    <submittedName>
        <fullName evidence="2">Uncharacterized protein</fullName>
    </submittedName>
</protein>
<reference evidence="2" key="1">
    <citation type="journal article" date="2020" name="Stud. Mycol.">
        <title>101 Dothideomycetes genomes: a test case for predicting lifestyles and emergence of pathogens.</title>
        <authorList>
            <person name="Haridas S."/>
            <person name="Albert R."/>
            <person name="Binder M."/>
            <person name="Bloem J."/>
            <person name="Labutti K."/>
            <person name="Salamov A."/>
            <person name="Andreopoulos B."/>
            <person name="Baker S."/>
            <person name="Barry K."/>
            <person name="Bills G."/>
            <person name="Bluhm B."/>
            <person name="Cannon C."/>
            <person name="Castanera R."/>
            <person name="Culley D."/>
            <person name="Daum C."/>
            <person name="Ezra D."/>
            <person name="Gonzalez J."/>
            <person name="Henrissat B."/>
            <person name="Kuo A."/>
            <person name="Liang C."/>
            <person name="Lipzen A."/>
            <person name="Lutzoni F."/>
            <person name="Magnuson J."/>
            <person name="Mondo S."/>
            <person name="Nolan M."/>
            <person name="Ohm R."/>
            <person name="Pangilinan J."/>
            <person name="Park H.-J."/>
            <person name="Ramirez L."/>
            <person name="Alfaro M."/>
            <person name="Sun H."/>
            <person name="Tritt A."/>
            <person name="Yoshinaga Y."/>
            <person name="Zwiers L.-H."/>
            <person name="Turgeon B."/>
            <person name="Goodwin S."/>
            <person name="Spatafora J."/>
            <person name="Crous P."/>
            <person name="Grigoriev I."/>
        </authorList>
    </citation>
    <scope>NUCLEOTIDE SEQUENCE</scope>
    <source>
        <strain evidence="2">ATCC 16933</strain>
    </source>
</reference>
<feature type="compositionally biased region" description="Polar residues" evidence="1">
    <location>
        <begin position="34"/>
        <end position="45"/>
    </location>
</feature>
<dbReference type="EMBL" id="MU001672">
    <property type="protein sequence ID" value="KAF2460736.1"/>
    <property type="molecule type" value="Genomic_DNA"/>
</dbReference>
<feature type="compositionally biased region" description="Pro residues" evidence="1">
    <location>
        <begin position="11"/>
        <end position="22"/>
    </location>
</feature>
<evidence type="ECO:0000313" key="2">
    <source>
        <dbReference type="EMBL" id="KAF2460736.1"/>
    </source>
</evidence>
<organism evidence="2 3">
    <name type="scientific">Lineolata rhizophorae</name>
    <dbReference type="NCBI Taxonomy" id="578093"/>
    <lineage>
        <taxon>Eukaryota</taxon>
        <taxon>Fungi</taxon>
        <taxon>Dikarya</taxon>
        <taxon>Ascomycota</taxon>
        <taxon>Pezizomycotina</taxon>
        <taxon>Dothideomycetes</taxon>
        <taxon>Dothideomycetes incertae sedis</taxon>
        <taxon>Lineolatales</taxon>
        <taxon>Lineolataceae</taxon>
        <taxon>Lineolata</taxon>
    </lineage>
</organism>
<proteinExistence type="predicted"/>
<gene>
    <name evidence="2" type="ORF">BDY21DRAFT_333261</name>
</gene>
<evidence type="ECO:0000256" key="1">
    <source>
        <dbReference type="SAM" id="MobiDB-lite"/>
    </source>
</evidence>
<dbReference type="Proteomes" id="UP000799766">
    <property type="component" value="Unassembled WGS sequence"/>
</dbReference>
<feature type="region of interest" description="Disordered" evidence="1">
    <location>
        <begin position="1"/>
        <end position="93"/>
    </location>
</feature>
<feature type="compositionally biased region" description="Polar residues" evidence="1">
    <location>
        <begin position="52"/>
        <end position="65"/>
    </location>
</feature>
<dbReference type="AlphaFoldDB" id="A0A6A6PA10"/>